<feature type="region of interest" description="Disordered" evidence="1">
    <location>
        <begin position="37"/>
        <end position="128"/>
    </location>
</feature>
<dbReference type="AlphaFoldDB" id="A0A316UP04"/>
<organism evidence="2 3">
    <name type="scientific">Jaminaea rosea</name>
    <dbReference type="NCBI Taxonomy" id="1569628"/>
    <lineage>
        <taxon>Eukaryota</taxon>
        <taxon>Fungi</taxon>
        <taxon>Dikarya</taxon>
        <taxon>Basidiomycota</taxon>
        <taxon>Ustilaginomycotina</taxon>
        <taxon>Exobasidiomycetes</taxon>
        <taxon>Microstromatales</taxon>
        <taxon>Microstromatales incertae sedis</taxon>
        <taxon>Jaminaea</taxon>
    </lineage>
</organism>
<protein>
    <submittedName>
        <fullName evidence="2">Uncharacterized protein</fullName>
    </submittedName>
</protein>
<feature type="compositionally biased region" description="Basic residues" evidence="1">
    <location>
        <begin position="179"/>
        <end position="190"/>
    </location>
</feature>
<gene>
    <name evidence="2" type="ORF">BDZ90DRAFT_183442</name>
</gene>
<evidence type="ECO:0000313" key="3">
    <source>
        <dbReference type="Proteomes" id="UP000245884"/>
    </source>
</evidence>
<dbReference type="RefSeq" id="XP_025361612.1">
    <property type="nucleotide sequence ID" value="XM_025503793.1"/>
</dbReference>
<dbReference type="Proteomes" id="UP000245884">
    <property type="component" value="Unassembled WGS sequence"/>
</dbReference>
<keyword evidence="3" id="KW-1185">Reference proteome</keyword>
<accession>A0A316UP04</accession>
<feature type="compositionally biased region" description="Polar residues" evidence="1">
    <location>
        <begin position="75"/>
        <end position="86"/>
    </location>
</feature>
<reference evidence="2 3" key="1">
    <citation type="journal article" date="2018" name="Mol. Biol. Evol.">
        <title>Broad Genomic Sampling Reveals a Smut Pathogenic Ancestry of the Fungal Clade Ustilaginomycotina.</title>
        <authorList>
            <person name="Kijpornyongpan T."/>
            <person name="Mondo S.J."/>
            <person name="Barry K."/>
            <person name="Sandor L."/>
            <person name="Lee J."/>
            <person name="Lipzen A."/>
            <person name="Pangilinan J."/>
            <person name="LaButti K."/>
            <person name="Hainaut M."/>
            <person name="Henrissat B."/>
            <person name="Grigoriev I.V."/>
            <person name="Spatafora J.W."/>
            <person name="Aime M.C."/>
        </authorList>
    </citation>
    <scope>NUCLEOTIDE SEQUENCE [LARGE SCALE GENOMIC DNA]</scope>
    <source>
        <strain evidence="2 3">MCA 5214</strain>
    </source>
</reference>
<evidence type="ECO:0000313" key="2">
    <source>
        <dbReference type="EMBL" id="PWN27000.1"/>
    </source>
</evidence>
<dbReference type="EMBL" id="KZ819669">
    <property type="protein sequence ID" value="PWN27000.1"/>
    <property type="molecule type" value="Genomic_DNA"/>
</dbReference>
<sequence length="212" mass="23732">MRKKEKRRIRGRKPRAIESVSSIVDVVFVRRERRCCQERDARRSMSSGSHCSTARRAGSGDGGERRRRRARVGCNSESKSGSQLRQAGTGRAHLVPGGRAEPEQRLQSGQSGERRSGAGLFPHGERERDVRGWLVSRPSSPLAHSLPQSPWHCLFVITATNREQEGADRRSTTAASQRRFGRLASTHRPRGANAMQAWENKESGHFNRASRV</sequence>
<proteinExistence type="predicted"/>
<evidence type="ECO:0000256" key="1">
    <source>
        <dbReference type="SAM" id="MobiDB-lite"/>
    </source>
</evidence>
<dbReference type="GeneID" id="37025616"/>
<name>A0A316UP04_9BASI</name>
<feature type="region of interest" description="Disordered" evidence="1">
    <location>
        <begin position="163"/>
        <end position="212"/>
    </location>
</feature>